<organism evidence="2 3">
    <name type="scientific">Halomonas hydrothermalis</name>
    <dbReference type="NCBI Taxonomy" id="115561"/>
    <lineage>
        <taxon>Bacteria</taxon>
        <taxon>Pseudomonadati</taxon>
        <taxon>Pseudomonadota</taxon>
        <taxon>Gammaproteobacteria</taxon>
        <taxon>Oceanospirillales</taxon>
        <taxon>Halomonadaceae</taxon>
        <taxon>Halomonas</taxon>
    </lineage>
</organism>
<dbReference type="RefSeq" id="WP_172419995.1">
    <property type="nucleotide sequence ID" value="NZ_AP022843.1"/>
</dbReference>
<dbReference type="NCBIfam" id="TIGR01537">
    <property type="entry name" value="portal_HK97"/>
    <property type="match status" value="1"/>
</dbReference>
<evidence type="ECO:0000256" key="1">
    <source>
        <dbReference type="SAM" id="MobiDB-lite"/>
    </source>
</evidence>
<proteinExistence type="predicted"/>
<feature type="region of interest" description="Disordered" evidence="1">
    <location>
        <begin position="380"/>
        <end position="405"/>
    </location>
</feature>
<dbReference type="InterPro" id="IPR006944">
    <property type="entry name" value="Phage/GTA_portal"/>
</dbReference>
<evidence type="ECO:0000313" key="2">
    <source>
        <dbReference type="EMBL" id="BCB06787.1"/>
    </source>
</evidence>
<sequence length="405" mass="45387">MKFLSKLFSRKSTAIDTPQALAEELGVTYDSISGRRVSGGQAMRLSTVFGCVRVLSESVGMLPCRLMEQNGRTRLPAQGHPLYRLLNVAPNDYMTSQEFWELLITCLCLRGNFYAYKVKGLGDRVSELLPLDPGSVEPKLDSQWNPVYRVTFKDGTTDVLGQDQVWHVRLMTLDGLVGLNPVAYAREAIALGLDTEEHGARLFRNGAVTTGVLATEQTLSDAAYKRLKSDFEERHGGLANNHKPMILEGGLKWQPISLNAEDSQFLETRKFQRDEICAIFRVPPHLVANMERATFSNIEHQGLNFVNYSLVPYLTRIEKRVQVGLMEPQEQGRFYAKFNTGALLRGDLKARYESYGRGIQWGILSPNDCRELEDLNDREGGDIYLTPTNMTTKPEGANSEGTPNT</sequence>
<name>A0A6F8TZG8_9GAMM</name>
<gene>
    <name evidence="2" type="ORF">HHSLTHF2_06770</name>
</gene>
<dbReference type="Pfam" id="PF04860">
    <property type="entry name" value="Phage_portal"/>
    <property type="match status" value="1"/>
</dbReference>
<keyword evidence="3" id="KW-1185">Reference proteome</keyword>
<protein>
    <submittedName>
        <fullName evidence="2">Portal protein</fullName>
    </submittedName>
</protein>
<accession>A0A6F8TZG8</accession>
<dbReference type="Proteomes" id="UP000502259">
    <property type="component" value="Chromosome"/>
</dbReference>
<reference evidence="2 3" key="1">
    <citation type="submission" date="2020-03" db="EMBL/GenBank/DDBJ databases">
        <title>Complete Genome Sequence of Halomonas hydrothermalis Strain Slthf2, Halophilic Bacterium Isolated from Deep-Sea Hydrothermal-Vent Environments.</title>
        <authorList>
            <person name="Takeyama N."/>
            <person name="Huang M."/>
            <person name="Sato K."/>
            <person name="Galipon J."/>
            <person name="Arakawa K."/>
        </authorList>
    </citation>
    <scope>NUCLEOTIDE SEQUENCE [LARGE SCALE GENOMIC DNA]</scope>
    <source>
        <strain evidence="2 3">Slthf2</strain>
    </source>
</reference>
<dbReference type="EMBL" id="AP022843">
    <property type="protein sequence ID" value="BCB06787.1"/>
    <property type="molecule type" value="Genomic_DNA"/>
</dbReference>
<dbReference type="InterPro" id="IPR006427">
    <property type="entry name" value="Portal_HK97"/>
</dbReference>
<dbReference type="AlphaFoldDB" id="A0A6F8TZG8"/>
<evidence type="ECO:0000313" key="3">
    <source>
        <dbReference type="Proteomes" id="UP000502259"/>
    </source>
</evidence>